<comment type="caution">
    <text evidence="2">The sequence shown here is derived from an EMBL/GenBank/DDBJ whole genome shotgun (WGS) entry which is preliminary data.</text>
</comment>
<dbReference type="AlphaFoldDB" id="A0A0V1E616"/>
<keyword evidence="1" id="KW-1133">Transmembrane helix</keyword>
<evidence type="ECO:0000313" key="2">
    <source>
        <dbReference type="EMBL" id="KRY69211.1"/>
    </source>
</evidence>
<evidence type="ECO:0000313" key="5">
    <source>
        <dbReference type="Proteomes" id="UP000054995"/>
    </source>
</evidence>
<dbReference type="EMBL" id="JYDR01000095">
    <property type="protein sequence ID" value="KRY69211.1"/>
    <property type="molecule type" value="Genomic_DNA"/>
</dbReference>
<evidence type="ECO:0000313" key="4">
    <source>
        <dbReference type="Proteomes" id="UP000054632"/>
    </source>
</evidence>
<keyword evidence="5" id="KW-1185">Reference proteome</keyword>
<proteinExistence type="predicted"/>
<keyword evidence="1" id="KW-0812">Transmembrane</keyword>
<name>A0A0V1E616_TRIPS</name>
<dbReference type="Proteomes" id="UP000054632">
    <property type="component" value="Unassembled WGS sequence"/>
</dbReference>
<dbReference type="Proteomes" id="UP000054995">
    <property type="component" value="Unassembled WGS sequence"/>
</dbReference>
<evidence type="ECO:0000313" key="3">
    <source>
        <dbReference type="EMBL" id="KRY85002.1"/>
    </source>
</evidence>
<dbReference type="EMBL" id="JYDT01000101">
    <property type="protein sequence ID" value="KRY85002.1"/>
    <property type="molecule type" value="Genomic_DNA"/>
</dbReference>
<protein>
    <submittedName>
        <fullName evidence="2">Uncharacterized protein</fullName>
    </submittedName>
</protein>
<organism evidence="2 4">
    <name type="scientific">Trichinella pseudospiralis</name>
    <name type="common">Parasitic roundworm</name>
    <dbReference type="NCBI Taxonomy" id="6337"/>
    <lineage>
        <taxon>Eukaryota</taxon>
        <taxon>Metazoa</taxon>
        <taxon>Ecdysozoa</taxon>
        <taxon>Nematoda</taxon>
        <taxon>Enoplea</taxon>
        <taxon>Dorylaimia</taxon>
        <taxon>Trichinellida</taxon>
        <taxon>Trichinellidae</taxon>
        <taxon>Trichinella</taxon>
    </lineage>
</organism>
<gene>
    <name evidence="2" type="ORF">T4A_14310</name>
    <name evidence="3" type="ORF">T4D_13687</name>
</gene>
<sequence>MDAVRSAISILLRLVKLISRGKIEKENYCGSSDRFILLSAFTGRILFIFILCPFTKNTFGKCSAFLCQHLREMHKVGRETESDNERQIFISSSYASQG</sequence>
<evidence type="ECO:0000256" key="1">
    <source>
        <dbReference type="SAM" id="Phobius"/>
    </source>
</evidence>
<accession>A0A0V1E616</accession>
<feature type="transmembrane region" description="Helical" evidence="1">
    <location>
        <begin position="35"/>
        <end position="54"/>
    </location>
</feature>
<keyword evidence="1" id="KW-0472">Membrane</keyword>
<reference evidence="4 5" key="1">
    <citation type="submission" date="2015-01" db="EMBL/GenBank/DDBJ databases">
        <title>Evolution of Trichinella species and genotypes.</title>
        <authorList>
            <person name="Korhonen P.K."/>
            <person name="Edoardo P."/>
            <person name="Giuseppe L.R."/>
            <person name="Gasser R.B."/>
        </authorList>
    </citation>
    <scope>NUCLEOTIDE SEQUENCE [LARGE SCALE GENOMIC DNA]</scope>
    <source>
        <strain evidence="2">ISS13</strain>
        <strain evidence="3">ISS470</strain>
    </source>
</reference>